<evidence type="ECO:0000313" key="5">
    <source>
        <dbReference type="Proteomes" id="UP001180020"/>
    </source>
</evidence>
<dbReference type="EMBL" id="JAUJYO010000012">
    <property type="protein sequence ID" value="KAK1302919.1"/>
    <property type="molecule type" value="Genomic_DNA"/>
</dbReference>
<evidence type="ECO:0000256" key="3">
    <source>
        <dbReference type="SAM" id="Phobius"/>
    </source>
</evidence>
<keyword evidence="1" id="KW-0175">Coiled coil</keyword>
<evidence type="ECO:0000256" key="1">
    <source>
        <dbReference type="SAM" id="Coils"/>
    </source>
</evidence>
<accession>A0AAV9DQ12</accession>
<keyword evidence="3" id="KW-1133">Transmembrane helix</keyword>
<evidence type="ECO:0000313" key="4">
    <source>
        <dbReference type="EMBL" id="KAK1302919.1"/>
    </source>
</evidence>
<reference evidence="4" key="2">
    <citation type="submission" date="2023-06" db="EMBL/GenBank/DDBJ databases">
        <authorList>
            <person name="Ma L."/>
            <person name="Liu K.-W."/>
            <person name="Li Z."/>
            <person name="Hsiao Y.-Y."/>
            <person name="Qi Y."/>
            <person name="Fu T."/>
            <person name="Tang G."/>
            <person name="Zhang D."/>
            <person name="Sun W.-H."/>
            <person name="Liu D.-K."/>
            <person name="Li Y."/>
            <person name="Chen G.-Z."/>
            <person name="Liu X.-D."/>
            <person name="Liao X.-Y."/>
            <person name="Jiang Y.-T."/>
            <person name="Yu X."/>
            <person name="Hao Y."/>
            <person name="Huang J."/>
            <person name="Zhao X.-W."/>
            <person name="Ke S."/>
            <person name="Chen Y.-Y."/>
            <person name="Wu W.-L."/>
            <person name="Hsu J.-L."/>
            <person name="Lin Y.-F."/>
            <person name="Huang M.-D."/>
            <person name="Li C.-Y."/>
            <person name="Huang L."/>
            <person name="Wang Z.-W."/>
            <person name="Zhao X."/>
            <person name="Zhong W.-Y."/>
            <person name="Peng D.-H."/>
            <person name="Ahmad S."/>
            <person name="Lan S."/>
            <person name="Zhang J.-S."/>
            <person name="Tsai W.-C."/>
            <person name="Van De Peer Y."/>
            <person name="Liu Z.-J."/>
        </authorList>
    </citation>
    <scope>NUCLEOTIDE SEQUENCE</scope>
    <source>
        <strain evidence="4">CP</strain>
        <tissue evidence="4">Leaves</tissue>
    </source>
</reference>
<keyword evidence="3" id="KW-0472">Membrane</keyword>
<name>A0AAV9DQ12_ACOCL</name>
<reference evidence="4" key="1">
    <citation type="journal article" date="2023" name="Nat. Commun.">
        <title>Diploid and tetraploid genomes of Acorus and the evolution of monocots.</title>
        <authorList>
            <person name="Ma L."/>
            <person name="Liu K.W."/>
            <person name="Li Z."/>
            <person name="Hsiao Y.Y."/>
            <person name="Qi Y."/>
            <person name="Fu T."/>
            <person name="Tang G.D."/>
            <person name="Zhang D."/>
            <person name="Sun W.H."/>
            <person name="Liu D.K."/>
            <person name="Li Y."/>
            <person name="Chen G.Z."/>
            <person name="Liu X.D."/>
            <person name="Liao X.Y."/>
            <person name="Jiang Y.T."/>
            <person name="Yu X."/>
            <person name="Hao Y."/>
            <person name="Huang J."/>
            <person name="Zhao X.W."/>
            <person name="Ke S."/>
            <person name="Chen Y.Y."/>
            <person name="Wu W.L."/>
            <person name="Hsu J.L."/>
            <person name="Lin Y.F."/>
            <person name="Huang M.D."/>
            <person name="Li C.Y."/>
            <person name="Huang L."/>
            <person name="Wang Z.W."/>
            <person name="Zhao X."/>
            <person name="Zhong W.Y."/>
            <person name="Peng D.H."/>
            <person name="Ahmad S."/>
            <person name="Lan S."/>
            <person name="Zhang J.S."/>
            <person name="Tsai W.C."/>
            <person name="Van de Peer Y."/>
            <person name="Liu Z.J."/>
        </authorList>
    </citation>
    <scope>NUCLEOTIDE SEQUENCE</scope>
    <source>
        <strain evidence="4">CP</strain>
    </source>
</reference>
<keyword evidence="5" id="KW-1185">Reference proteome</keyword>
<dbReference type="AlphaFoldDB" id="A0AAV9DQ12"/>
<keyword evidence="3" id="KW-0812">Transmembrane</keyword>
<feature type="transmembrane region" description="Helical" evidence="3">
    <location>
        <begin position="371"/>
        <end position="392"/>
    </location>
</feature>
<dbReference type="PANTHER" id="PTHR35490:SF2">
    <property type="entry name" value="BACTERIOPHAGE N4 ADSORPTION B PROTEIN"/>
    <property type="match status" value="1"/>
</dbReference>
<protein>
    <submittedName>
        <fullName evidence="4">Uncharacterized protein</fullName>
    </submittedName>
</protein>
<organism evidence="4 5">
    <name type="scientific">Acorus calamus</name>
    <name type="common">Sweet flag</name>
    <dbReference type="NCBI Taxonomy" id="4465"/>
    <lineage>
        <taxon>Eukaryota</taxon>
        <taxon>Viridiplantae</taxon>
        <taxon>Streptophyta</taxon>
        <taxon>Embryophyta</taxon>
        <taxon>Tracheophyta</taxon>
        <taxon>Spermatophyta</taxon>
        <taxon>Magnoliopsida</taxon>
        <taxon>Liliopsida</taxon>
        <taxon>Acoraceae</taxon>
        <taxon>Acorus</taxon>
    </lineage>
</organism>
<evidence type="ECO:0000256" key="2">
    <source>
        <dbReference type="SAM" id="MobiDB-lite"/>
    </source>
</evidence>
<gene>
    <name evidence="4" type="ORF">QJS10_CPB12g00036</name>
</gene>
<proteinExistence type="predicted"/>
<sequence>MPPFTAAAFDRMLEPTSSRDPLPRPPVAPSPALAAKAKTAKRNVHRPSLYTTPQATPVPDSPSSYPPSPYIVNHKRRGPRILKSFSEGDVSADSGPSIDGSLHESGGSQPSLDEACIDQPVHDGKLKNGGSGGPSEAEANGRLKELEQIDGSIEAVDAMSPIVIPSDYDGFFDPQDSMSVVSFTETEDNFGTERSVKPGTPVGEFFDAFEELSSEGASQSLQHDFEADLREMRLNLLMEIERRKQAEEAIQSMQNQWQKLRHQLSLVGLTLPALSIISEEVGQLETDLAEELCQQVVVARAVANSIGRGSSRAEVEMERDSQIEAKNFEISRLCDRLQYYELVNQEMSQRNQAAVEMARKRRHTRKRRQKWIWGSIGVATVLSVGVLTWTYLPTKTSDSGSCEADDAVADVEHE</sequence>
<dbReference type="Proteomes" id="UP001180020">
    <property type="component" value="Unassembled WGS sequence"/>
</dbReference>
<feature type="coiled-coil region" evidence="1">
    <location>
        <begin position="236"/>
        <end position="263"/>
    </location>
</feature>
<comment type="caution">
    <text evidence="4">The sequence shown here is derived from an EMBL/GenBank/DDBJ whole genome shotgun (WGS) entry which is preliminary data.</text>
</comment>
<dbReference type="PANTHER" id="PTHR35490">
    <property type="entry name" value="BACTERIOPHAGE N4 ADSORPTION B PROTEIN"/>
    <property type="match status" value="1"/>
</dbReference>
<feature type="region of interest" description="Disordered" evidence="2">
    <location>
        <begin position="1"/>
        <end position="115"/>
    </location>
</feature>